<gene>
    <name evidence="2" type="ORF">ARMSODRAFT_1023163</name>
</gene>
<dbReference type="EMBL" id="KZ293451">
    <property type="protein sequence ID" value="PBK64594.1"/>
    <property type="molecule type" value="Genomic_DNA"/>
</dbReference>
<sequence length="238" mass="24730">MEPDHPPRGACSNCPGRCPAFVIGEVHAETATRLCRACGCYYTTHYPFMRVGEYPRSYSPTGCRGLAVQENNPLYCQCGGPCDFHRVDEPVISSPADILAGTIPAFSSPPPPPVPVSAPIATPVTTAPSFFHPPPAGTGFQSISAPAPLPYPLVPSSSGSSAPHTPLQTNPASMVAQMVASSSSTASSSMSGLQIPPDPLLTTGLQPPPSFPAYTGPSGPLVNVNGRNGTNARRQQSY</sequence>
<evidence type="ECO:0000313" key="2">
    <source>
        <dbReference type="EMBL" id="PBK64594.1"/>
    </source>
</evidence>
<keyword evidence="3" id="KW-1185">Reference proteome</keyword>
<evidence type="ECO:0000256" key="1">
    <source>
        <dbReference type="SAM" id="MobiDB-lite"/>
    </source>
</evidence>
<accession>A0A2H3B6V4</accession>
<feature type="compositionally biased region" description="Polar residues" evidence="1">
    <location>
        <begin position="225"/>
        <end position="238"/>
    </location>
</feature>
<dbReference type="AlphaFoldDB" id="A0A2H3B6V4"/>
<evidence type="ECO:0000313" key="3">
    <source>
        <dbReference type="Proteomes" id="UP000218334"/>
    </source>
</evidence>
<feature type="region of interest" description="Disordered" evidence="1">
    <location>
        <begin position="176"/>
        <end position="238"/>
    </location>
</feature>
<name>A0A2H3B6V4_9AGAR</name>
<proteinExistence type="predicted"/>
<feature type="compositionally biased region" description="Low complexity" evidence="1">
    <location>
        <begin position="176"/>
        <end position="191"/>
    </location>
</feature>
<organism evidence="2 3">
    <name type="scientific">Armillaria solidipes</name>
    <dbReference type="NCBI Taxonomy" id="1076256"/>
    <lineage>
        <taxon>Eukaryota</taxon>
        <taxon>Fungi</taxon>
        <taxon>Dikarya</taxon>
        <taxon>Basidiomycota</taxon>
        <taxon>Agaricomycotina</taxon>
        <taxon>Agaricomycetes</taxon>
        <taxon>Agaricomycetidae</taxon>
        <taxon>Agaricales</taxon>
        <taxon>Marasmiineae</taxon>
        <taxon>Physalacriaceae</taxon>
        <taxon>Armillaria</taxon>
    </lineage>
</organism>
<dbReference type="Proteomes" id="UP000218334">
    <property type="component" value="Unassembled WGS sequence"/>
</dbReference>
<protein>
    <submittedName>
        <fullName evidence="2">Uncharacterized protein</fullName>
    </submittedName>
</protein>
<reference evidence="3" key="1">
    <citation type="journal article" date="2017" name="Nat. Ecol. Evol.">
        <title>Genome expansion and lineage-specific genetic innovations in the forest pathogenic fungi Armillaria.</title>
        <authorList>
            <person name="Sipos G."/>
            <person name="Prasanna A.N."/>
            <person name="Walter M.C."/>
            <person name="O'Connor E."/>
            <person name="Balint B."/>
            <person name="Krizsan K."/>
            <person name="Kiss B."/>
            <person name="Hess J."/>
            <person name="Varga T."/>
            <person name="Slot J."/>
            <person name="Riley R."/>
            <person name="Boka B."/>
            <person name="Rigling D."/>
            <person name="Barry K."/>
            <person name="Lee J."/>
            <person name="Mihaltcheva S."/>
            <person name="LaButti K."/>
            <person name="Lipzen A."/>
            <person name="Waldron R."/>
            <person name="Moloney N.M."/>
            <person name="Sperisen C."/>
            <person name="Kredics L."/>
            <person name="Vagvoelgyi C."/>
            <person name="Patrignani A."/>
            <person name="Fitzpatrick D."/>
            <person name="Nagy I."/>
            <person name="Doyle S."/>
            <person name="Anderson J.B."/>
            <person name="Grigoriev I.V."/>
            <person name="Gueldener U."/>
            <person name="Muensterkoetter M."/>
            <person name="Nagy L.G."/>
        </authorList>
    </citation>
    <scope>NUCLEOTIDE SEQUENCE [LARGE SCALE GENOMIC DNA]</scope>
    <source>
        <strain evidence="3">28-4</strain>
    </source>
</reference>